<sequence>MATNTPEAVITPGTIKSDLMTTNMFAPATEAEAVKTAMLNEINSPLLRLPPELRLLIFEYAVHCPGIVYKAKNNKASSHLRITNTSRQIFRETADLFYKTNTLTLHVWQIDNFVQALPEVGSQALRHIQLEEPSMELYFGSWAPRLEDLYEC</sequence>
<evidence type="ECO:0000313" key="1">
    <source>
        <dbReference type="EMBL" id="KAF1912946.1"/>
    </source>
</evidence>
<evidence type="ECO:0008006" key="3">
    <source>
        <dbReference type="Google" id="ProtNLM"/>
    </source>
</evidence>
<gene>
    <name evidence="1" type="ORF">BDU57DRAFT_541644</name>
</gene>
<reference evidence="1" key="1">
    <citation type="journal article" date="2020" name="Stud. Mycol.">
        <title>101 Dothideomycetes genomes: a test case for predicting lifestyles and emergence of pathogens.</title>
        <authorList>
            <person name="Haridas S."/>
            <person name="Albert R."/>
            <person name="Binder M."/>
            <person name="Bloem J."/>
            <person name="Labutti K."/>
            <person name="Salamov A."/>
            <person name="Andreopoulos B."/>
            <person name="Baker S."/>
            <person name="Barry K."/>
            <person name="Bills G."/>
            <person name="Bluhm B."/>
            <person name="Cannon C."/>
            <person name="Castanera R."/>
            <person name="Culley D."/>
            <person name="Daum C."/>
            <person name="Ezra D."/>
            <person name="Gonzalez J."/>
            <person name="Henrissat B."/>
            <person name="Kuo A."/>
            <person name="Liang C."/>
            <person name="Lipzen A."/>
            <person name="Lutzoni F."/>
            <person name="Magnuson J."/>
            <person name="Mondo S."/>
            <person name="Nolan M."/>
            <person name="Ohm R."/>
            <person name="Pangilinan J."/>
            <person name="Park H.-J."/>
            <person name="Ramirez L."/>
            <person name="Alfaro M."/>
            <person name="Sun H."/>
            <person name="Tritt A."/>
            <person name="Yoshinaga Y."/>
            <person name="Zwiers L.-H."/>
            <person name="Turgeon B."/>
            <person name="Goodwin S."/>
            <person name="Spatafora J."/>
            <person name="Crous P."/>
            <person name="Grigoriev I."/>
        </authorList>
    </citation>
    <scope>NUCLEOTIDE SEQUENCE</scope>
    <source>
        <strain evidence="1">HMLAC05119</strain>
    </source>
</reference>
<name>A0A6A5QDR9_AMPQU</name>
<proteinExistence type="predicted"/>
<keyword evidence="2" id="KW-1185">Reference proteome</keyword>
<organism evidence="1 2">
    <name type="scientific">Ampelomyces quisqualis</name>
    <name type="common">Powdery mildew agent</name>
    <dbReference type="NCBI Taxonomy" id="50730"/>
    <lineage>
        <taxon>Eukaryota</taxon>
        <taxon>Fungi</taxon>
        <taxon>Dikarya</taxon>
        <taxon>Ascomycota</taxon>
        <taxon>Pezizomycotina</taxon>
        <taxon>Dothideomycetes</taxon>
        <taxon>Pleosporomycetidae</taxon>
        <taxon>Pleosporales</taxon>
        <taxon>Pleosporineae</taxon>
        <taxon>Phaeosphaeriaceae</taxon>
        <taxon>Ampelomyces</taxon>
    </lineage>
</organism>
<dbReference type="InterPro" id="IPR038883">
    <property type="entry name" value="AN11006-like"/>
</dbReference>
<dbReference type="EMBL" id="ML979139">
    <property type="protein sequence ID" value="KAF1912946.1"/>
    <property type="molecule type" value="Genomic_DNA"/>
</dbReference>
<dbReference type="AlphaFoldDB" id="A0A6A5QDR9"/>
<evidence type="ECO:0000313" key="2">
    <source>
        <dbReference type="Proteomes" id="UP000800096"/>
    </source>
</evidence>
<dbReference type="PANTHER" id="PTHR42085">
    <property type="entry name" value="F-BOX DOMAIN-CONTAINING PROTEIN"/>
    <property type="match status" value="1"/>
</dbReference>
<dbReference type="PANTHER" id="PTHR42085:SF1">
    <property type="entry name" value="F-BOX DOMAIN-CONTAINING PROTEIN"/>
    <property type="match status" value="1"/>
</dbReference>
<accession>A0A6A5QDR9</accession>
<dbReference type="Proteomes" id="UP000800096">
    <property type="component" value="Unassembled WGS sequence"/>
</dbReference>
<protein>
    <recommendedName>
        <fullName evidence="3">F-box domain-containing protein</fullName>
    </recommendedName>
</protein>